<dbReference type="Proteomes" id="UP001430953">
    <property type="component" value="Unassembled WGS sequence"/>
</dbReference>
<comment type="caution">
    <text evidence="1">The sequence shown here is derived from an EMBL/GenBank/DDBJ whole genome shotgun (WGS) entry which is preliminary data.</text>
</comment>
<evidence type="ECO:0000313" key="1">
    <source>
        <dbReference type="EMBL" id="KAL0118077.1"/>
    </source>
</evidence>
<dbReference type="AlphaFoldDB" id="A0AAW2FVW9"/>
<keyword evidence="2" id="KW-1185">Reference proteome</keyword>
<accession>A0AAW2FVW9</accession>
<organism evidence="1 2">
    <name type="scientific">Cardiocondyla obscurior</name>
    <dbReference type="NCBI Taxonomy" id="286306"/>
    <lineage>
        <taxon>Eukaryota</taxon>
        <taxon>Metazoa</taxon>
        <taxon>Ecdysozoa</taxon>
        <taxon>Arthropoda</taxon>
        <taxon>Hexapoda</taxon>
        <taxon>Insecta</taxon>
        <taxon>Pterygota</taxon>
        <taxon>Neoptera</taxon>
        <taxon>Endopterygota</taxon>
        <taxon>Hymenoptera</taxon>
        <taxon>Apocrita</taxon>
        <taxon>Aculeata</taxon>
        <taxon>Formicoidea</taxon>
        <taxon>Formicidae</taxon>
        <taxon>Myrmicinae</taxon>
        <taxon>Cardiocondyla</taxon>
    </lineage>
</organism>
<evidence type="ECO:0000313" key="2">
    <source>
        <dbReference type="Proteomes" id="UP001430953"/>
    </source>
</evidence>
<reference evidence="1 2" key="1">
    <citation type="submission" date="2023-03" db="EMBL/GenBank/DDBJ databases">
        <title>High recombination rates correlate with genetic variation in Cardiocondyla obscurior ants.</title>
        <authorList>
            <person name="Errbii M."/>
        </authorList>
    </citation>
    <scope>NUCLEOTIDE SEQUENCE [LARGE SCALE GENOMIC DNA]</scope>
    <source>
        <strain evidence="1">Alpha-2009</strain>
        <tissue evidence="1">Whole body</tissue>
    </source>
</reference>
<protein>
    <submittedName>
        <fullName evidence="1">Uncharacterized protein</fullName>
    </submittedName>
</protein>
<gene>
    <name evidence="1" type="ORF">PUN28_009033</name>
</gene>
<sequence>MPAYDDDNGNNDDLVVSRSGSNNCIFLDLIIMYRLKFFNLFNQIRLLVTWKASNCILRDFSFSMFIINFKLSGFDIYRVITCNSCNIRTNSNNR</sequence>
<proteinExistence type="predicted"/>
<dbReference type="EMBL" id="JADYXP020000008">
    <property type="protein sequence ID" value="KAL0118077.1"/>
    <property type="molecule type" value="Genomic_DNA"/>
</dbReference>
<name>A0AAW2FVW9_9HYME</name>